<dbReference type="SMART" id="SM00936">
    <property type="entry name" value="PBP5_C"/>
    <property type="match status" value="1"/>
</dbReference>
<feature type="domain" description="Peptidase S11 D-Ala-D-Ala carboxypeptidase A C-terminal" evidence="18">
    <location>
        <begin position="317"/>
        <end position="408"/>
    </location>
</feature>
<dbReference type="InterPro" id="IPR037167">
    <property type="entry name" value="Peptidase_S11_C_sf"/>
</dbReference>
<comment type="caution">
    <text evidence="19">The sequence shown here is derived from an EMBL/GenBank/DDBJ whole genome shotgun (WGS) entry which is preliminary data.</text>
</comment>
<dbReference type="GO" id="GO:0009002">
    <property type="term" value="F:serine-type D-Ala-D-Ala carboxypeptidase activity"/>
    <property type="evidence" value="ECO:0007669"/>
    <property type="project" value="UniProtKB-EC"/>
</dbReference>
<comment type="pathway">
    <text evidence="2">Cell wall biogenesis; peptidoglycan biosynthesis.</text>
</comment>
<feature type="active site" evidence="13">
    <location>
        <position position="161"/>
    </location>
</feature>
<sequence length="475" mass="51403">MPAATNRRPSAGRWGRGGHGGRRQAGGCAPWQQAVRRGGFVLLAVALGLAVLAGAVPGVPAARVRAEGSAPQQPPSQDARAAILVDAATGQVLYARNADATMPMASTTKIMTALLAIERGDLQQVITTSQRAFGVEGSSLYLALGEQRTLEELLYGLMLQSGNDAAVAIAEGLAGSVETFVQWMNQRARELGLEHTRFADPHGLASRDHYTSARDLATLARVALANPTFRRVVGTREYRMPWPEKNSERVLYNHNRFLWRYDGATGVKNGYTSAARGALVASAQRGGVELVGVLLGAHPTGMYRDMAALMDWGFARFEPLPLVQAGERVGQVPVRGGRQDSVAAVAAYGVRWLVPRDEPAPPVRRQVELEQALQAPVGEGARVGTLVVRVGDQVVDRIPLLSGAAVEPLTAWEAAARAVKARQPWPYAWGLALLAAAWTVLRRRRAMLARRRWRRRVAAFDPLWYAFRARDPGAD</sequence>
<feature type="active site" description="Proton acceptor" evidence="13">
    <location>
        <position position="109"/>
    </location>
</feature>
<dbReference type="InterPro" id="IPR012338">
    <property type="entry name" value="Beta-lactam/transpept-like"/>
</dbReference>
<keyword evidence="17" id="KW-1133">Transmembrane helix</keyword>
<evidence type="ECO:0000256" key="5">
    <source>
        <dbReference type="ARBA" id="ARBA00022645"/>
    </source>
</evidence>
<dbReference type="MEROPS" id="S11.004"/>
<organism evidence="19 20">
    <name type="scientific">Thermaerobacter subterraneus DSM 13965</name>
    <dbReference type="NCBI Taxonomy" id="867903"/>
    <lineage>
        <taxon>Bacteria</taxon>
        <taxon>Bacillati</taxon>
        <taxon>Bacillota</taxon>
        <taxon>Clostridia</taxon>
        <taxon>Eubacteriales</taxon>
        <taxon>Clostridiales Family XVII. Incertae Sedis</taxon>
        <taxon>Thermaerobacter</taxon>
    </lineage>
</organism>
<dbReference type="STRING" id="867903.ThesuDRAFT_01592"/>
<evidence type="ECO:0000256" key="17">
    <source>
        <dbReference type="SAM" id="Phobius"/>
    </source>
</evidence>
<keyword evidence="20" id="KW-1185">Reference proteome</keyword>
<comment type="catalytic activity">
    <reaction evidence="12">
        <text>Preferential cleavage: (Ac)2-L-Lys-D-Ala-|-D-Ala. Also transpeptidation of peptidyl-alanyl moieties that are N-acyl substituents of D-alanine.</text>
        <dbReference type="EC" id="3.4.16.4"/>
    </reaction>
</comment>
<dbReference type="HOGENOM" id="CLU_027070_7_0_9"/>
<dbReference type="AlphaFoldDB" id="K6PS87"/>
<reference evidence="19" key="2">
    <citation type="submission" date="2012-10" db="EMBL/GenBank/DDBJ databases">
        <title>Improved high-quality draft of Thermaerobacter subterraneus C21, DSM 13965.</title>
        <authorList>
            <consortium name="DOE Joint Genome Institute"/>
            <person name="Eisen J."/>
            <person name="Huntemann M."/>
            <person name="Wei C.-L."/>
            <person name="Han J."/>
            <person name="Detter J.C."/>
            <person name="Han C."/>
            <person name="Tapia R."/>
            <person name="Chen A."/>
            <person name="Kyrpides N."/>
            <person name="Mavromatis K."/>
            <person name="Markowitz V."/>
            <person name="Szeto E."/>
            <person name="Ivanova N."/>
            <person name="Mikhailova N."/>
            <person name="Ovchinnikova G."/>
            <person name="Pagani I."/>
            <person name="Pati A."/>
            <person name="Goodwin L."/>
            <person name="Nordberg H.P."/>
            <person name="Cantor M.N."/>
            <person name="Hua S.X."/>
            <person name="Woyke T."/>
            <person name="Eisen J."/>
            <person name="Klenk H.-P."/>
        </authorList>
    </citation>
    <scope>NUCLEOTIDE SEQUENCE [LARGE SCALE GENOMIC DNA]</scope>
    <source>
        <strain evidence="19">DSM 13965</strain>
    </source>
</reference>
<feature type="region of interest" description="Disordered" evidence="16">
    <location>
        <begin position="1"/>
        <end position="27"/>
    </location>
</feature>
<dbReference type="UniPathway" id="UPA00219"/>
<name>K6PS87_9FIRM</name>
<evidence type="ECO:0000256" key="14">
    <source>
        <dbReference type="PIRSR" id="PIRSR618044-2"/>
    </source>
</evidence>
<keyword evidence="10" id="KW-0573">Peptidoglycan synthesis</keyword>
<evidence type="ECO:0000256" key="10">
    <source>
        <dbReference type="ARBA" id="ARBA00022984"/>
    </source>
</evidence>
<dbReference type="SUPFAM" id="SSF56601">
    <property type="entry name" value="beta-lactamase/transpeptidase-like"/>
    <property type="match status" value="1"/>
</dbReference>
<evidence type="ECO:0000256" key="7">
    <source>
        <dbReference type="ARBA" id="ARBA00022729"/>
    </source>
</evidence>
<evidence type="ECO:0000256" key="11">
    <source>
        <dbReference type="ARBA" id="ARBA00023316"/>
    </source>
</evidence>
<feature type="binding site" evidence="14">
    <location>
        <position position="268"/>
    </location>
    <ligand>
        <name>substrate</name>
    </ligand>
</feature>
<proteinExistence type="inferred from homology"/>
<dbReference type="GO" id="GO:0008360">
    <property type="term" value="P:regulation of cell shape"/>
    <property type="evidence" value="ECO:0007669"/>
    <property type="project" value="UniProtKB-KW"/>
</dbReference>
<dbReference type="PANTHER" id="PTHR21581">
    <property type="entry name" value="D-ALANYL-D-ALANINE CARBOXYPEPTIDASE"/>
    <property type="match status" value="1"/>
</dbReference>
<protein>
    <recommendedName>
        <fullName evidence="4">serine-type D-Ala-D-Ala carboxypeptidase</fullName>
        <ecNumber evidence="4">3.4.16.4</ecNumber>
    </recommendedName>
</protein>
<dbReference type="EMBL" id="AENY02000002">
    <property type="protein sequence ID" value="EKP95832.1"/>
    <property type="molecule type" value="Genomic_DNA"/>
</dbReference>
<gene>
    <name evidence="19" type="ORF">ThesuDRAFT_01592</name>
</gene>
<evidence type="ECO:0000256" key="15">
    <source>
        <dbReference type="RuleBase" id="RU004016"/>
    </source>
</evidence>
<keyword evidence="9" id="KW-0133">Cell shape</keyword>
<dbReference type="PANTHER" id="PTHR21581:SF33">
    <property type="entry name" value="D-ALANYL-D-ALANINE CARBOXYPEPTIDASE DACB"/>
    <property type="match status" value="1"/>
</dbReference>
<evidence type="ECO:0000259" key="18">
    <source>
        <dbReference type="SMART" id="SM00936"/>
    </source>
</evidence>
<evidence type="ECO:0000256" key="2">
    <source>
        <dbReference type="ARBA" id="ARBA00004752"/>
    </source>
</evidence>
<dbReference type="eggNOG" id="COG1686">
    <property type="taxonomic scope" value="Bacteria"/>
</dbReference>
<dbReference type="Proteomes" id="UP000005710">
    <property type="component" value="Unassembled WGS sequence"/>
</dbReference>
<comment type="similarity">
    <text evidence="3 15">Belongs to the peptidase S11 family.</text>
</comment>
<dbReference type="InterPro" id="IPR018044">
    <property type="entry name" value="Peptidase_S11"/>
</dbReference>
<comment type="function">
    <text evidence="1">Removes C-terminal D-alanyl residues from sugar-peptide cell wall precursors.</text>
</comment>
<evidence type="ECO:0000256" key="16">
    <source>
        <dbReference type="SAM" id="MobiDB-lite"/>
    </source>
</evidence>
<dbReference type="Pfam" id="PF07943">
    <property type="entry name" value="PBP5_C"/>
    <property type="match status" value="1"/>
</dbReference>
<keyword evidence="17" id="KW-0812">Transmembrane</keyword>
<evidence type="ECO:0000256" key="13">
    <source>
        <dbReference type="PIRSR" id="PIRSR618044-1"/>
    </source>
</evidence>
<evidence type="ECO:0000256" key="8">
    <source>
        <dbReference type="ARBA" id="ARBA00022801"/>
    </source>
</evidence>
<keyword evidence="5 19" id="KW-0121">Carboxypeptidase</keyword>
<evidence type="ECO:0000256" key="6">
    <source>
        <dbReference type="ARBA" id="ARBA00022670"/>
    </source>
</evidence>
<dbReference type="GO" id="GO:0009252">
    <property type="term" value="P:peptidoglycan biosynthetic process"/>
    <property type="evidence" value="ECO:0007669"/>
    <property type="project" value="UniProtKB-UniPathway"/>
</dbReference>
<keyword evidence="8" id="KW-0378">Hydrolase</keyword>
<dbReference type="SUPFAM" id="SSF69189">
    <property type="entry name" value="Penicillin-binding protein associated domain"/>
    <property type="match status" value="1"/>
</dbReference>
<dbReference type="Pfam" id="PF00768">
    <property type="entry name" value="Peptidase_S11"/>
    <property type="match status" value="1"/>
</dbReference>
<evidence type="ECO:0000256" key="12">
    <source>
        <dbReference type="ARBA" id="ARBA00034000"/>
    </source>
</evidence>
<dbReference type="GO" id="GO:0006508">
    <property type="term" value="P:proteolysis"/>
    <property type="evidence" value="ECO:0007669"/>
    <property type="project" value="UniProtKB-KW"/>
</dbReference>
<dbReference type="GO" id="GO:0071555">
    <property type="term" value="P:cell wall organization"/>
    <property type="evidence" value="ECO:0007669"/>
    <property type="project" value="UniProtKB-KW"/>
</dbReference>
<evidence type="ECO:0000256" key="3">
    <source>
        <dbReference type="ARBA" id="ARBA00007164"/>
    </source>
</evidence>
<dbReference type="PRINTS" id="PR00725">
    <property type="entry name" value="DADACBPTASE1"/>
</dbReference>
<reference evidence="19" key="1">
    <citation type="submission" date="2010-10" db="EMBL/GenBank/DDBJ databases">
        <authorList>
            <consortium name="US DOE Joint Genome Institute (JGI-PGF)"/>
            <person name="Lucas S."/>
            <person name="Copeland A."/>
            <person name="Lapidus A."/>
            <person name="Bruce D."/>
            <person name="Goodwin L."/>
            <person name="Pitluck S."/>
            <person name="Kyrpides N."/>
            <person name="Mavromatis K."/>
            <person name="Detter J.C."/>
            <person name="Han C."/>
            <person name="Land M."/>
            <person name="Hauser L."/>
            <person name="Markowitz V."/>
            <person name="Cheng J.-F."/>
            <person name="Hugenholtz P."/>
            <person name="Woyke T."/>
            <person name="Wu D."/>
            <person name="Pukall R."/>
            <person name="Wahrenburg C."/>
            <person name="Brambilla E."/>
            <person name="Klenk H.-P."/>
            <person name="Eisen J.A."/>
        </authorList>
    </citation>
    <scope>NUCLEOTIDE SEQUENCE [LARGE SCALE GENOMIC DNA]</scope>
    <source>
        <strain evidence="19">DSM 13965</strain>
    </source>
</reference>
<evidence type="ECO:0000256" key="4">
    <source>
        <dbReference type="ARBA" id="ARBA00012448"/>
    </source>
</evidence>
<feature type="transmembrane region" description="Helical" evidence="17">
    <location>
        <begin position="424"/>
        <end position="441"/>
    </location>
</feature>
<dbReference type="Gene3D" id="2.60.410.10">
    <property type="entry name" value="D-Ala-D-Ala carboxypeptidase, C-terminal domain"/>
    <property type="match status" value="1"/>
</dbReference>
<feature type="active site" description="Acyl-ester intermediate" evidence="13">
    <location>
        <position position="106"/>
    </location>
</feature>
<dbReference type="InterPro" id="IPR012907">
    <property type="entry name" value="Peptidase_S11_C"/>
</dbReference>
<evidence type="ECO:0000256" key="1">
    <source>
        <dbReference type="ARBA" id="ARBA00003217"/>
    </source>
</evidence>
<keyword evidence="11" id="KW-0961">Cell wall biogenesis/degradation</keyword>
<accession>K6PS87</accession>
<dbReference type="InterPro" id="IPR015956">
    <property type="entry name" value="Peniciliin-bd_prot_C_sf"/>
</dbReference>
<keyword evidence="17" id="KW-0472">Membrane</keyword>
<evidence type="ECO:0000313" key="19">
    <source>
        <dbReference type="EMBL" id="EKP95832.1"/>
    </source>
</evidence>
<dbReference type="InterPro" id="IPR001967">
    <property type="entry name" value="Peptidase_S11_N"/>
</dbReference>
<dbReference type="Gene3D" id="3.40.710.10">
    <property type="entry name" value="DD-peptidase/beta-lactamase superfamily"/>
    <property type="match status" value="1"/>
</dbReference>
<evidence type="ECO:0000256" key="9">
    <source>
        <dbReference type="ARBA" id="ARBA00022960"/>
    </source>
</evidence>
<feature type="transmembrane region" description="Helical" evidence="17">
    <location>
        <begin position="40"/>
        <end position="59"/>
    </location>
</feature>
<evidence type="ECO:0000313" key="20">
    <source>
        <dbReference type="Proteomes" id="UP000005710"/>
    </source>
</evidence>
<keyword evidence="7" id="KW-0732">Signal</keyword>
<dbReference type="EC" id="3.4.16.4" evidence="4"/>
<keyword evidence="6" id="KW-0645">Protease</keyword>